<sequence length="159" mass="16980">MGGIRLRSGLLFFARSSVPLPSEKDDENPKLQGGSATFHGSASDSNRVIHARDCVLGDESYGAEGSAQVPLPDADPASENVTFQFFTTQAGVGGRNRRIVPLTAYSITIRSRSPATLSFVPRHPTYILRAPLGVNGRQPFDPWTTPPLACLNNSGTPVS</sequence>
<accession>A0A0J6YP71</accession>
<organism evidence="2 3">
    <name type="scientific">Coccidioides immitis RMSCC 2394</name>
    <dbReference type="NCBI Taxonomy" id="404692"/>
    <lineage>
        <taxon>Eukaryota</taxon>
        <taxon>Fungi</taxon>
        <taxon>Dikarya</taxon>
        <taxon>Ascomycota</taxon>
        <taxon>Pezizomycotina</taxon>
        <taxon>Eurotiomycetes</taxon>
        <taxon>Eurotiomycetidae</taxon>
        <taxon>Onygenales</taxon>
        <taxon>Onygenaceae</taxon>
        <taxon>Coccidioides</taxon>
    </lineage>
</organism>
<gene>
    <name evidence="2" type="ORF">CIRG_08434</name>
</gene>
<reference evidence="3" key="1">
    <citation type="journal article" date="2010" name="Genome Res.">
        <title>Population genomic sequencing of Coccidioides fungi reveals recent hybridization and transposon control.</title>
        <authorList>
            <person name="Neafsey D.E."/>
            <person name="Barker B.M."/>
            <person name="Sharpton T.J."/>
            <person name="Stajich J.E."/>
            <person name="Park D.J."/>
            <person name="Whiston E."/>
            <person name="Hung C.-Y."/>
            <person name="McMahan C."/>
            <person name="White J."/>
            <person name="Sykes S."/>
            <person name="Heiman D."/>
            <person name="Young S."/>
            <person name="Zeng Q."/>
            <person name="Abouelleil A."/>
            <person name="Aftuck L."/>
            <person name="Bessette D."/>
            <person name="Brown A."/>
            <person name="FitzGerald M."/>
            <person name="Lui A."/>
            <person name="Macdonald J.P."/>
            <person name="Priest M."/>
            <person name="Orbach M.J."/>
            <person name="Galgiani J.N."/>
            <person name="Kirkland T.N."/>
            <person name="Cole G.T."/>
            <person name="Birren B.W."/>
            <person name="Henn M.R."/>
            <person name="Taylor J.W."/>
            <person name="Rounsley S.D."/>
        </authorList>
    </citation>
    <scope>NUCLEOTIDE SEQUENCE [LARGE SCALE GENOMIC DNA]</scope>
    <source>
        <strain evidence="3">RMSCC 2394</strain>
    </source>
</reference>
<proteinExistence type="predicted"/>
<evidence type="ECO:0000313" key="3">
    <source>
        <dbReference type="Proteomes" id="UP000054565"/>
    </source>
</evidence>
<dbReference type="EMBL" id="DS028098">
    <property type="protein sequence ID" value="KMP08753.1"/>
    <property type="molecule type" value="Genomic_DNA"/>
</dbReference>
<evidence type="ECO:0000256" key="1">
    <source>
        <dbReference type="SAM" id="MobiDB-lite"/>
    </source>
</evidence>
<protein>
    <submittedName>
        <fullName evidence="2">Uncharacterized protein</fullName>
    </submittedName>
</protein>
<feature type="compositionally biased region" description="Polar residues" evidence="1">
    <location>
        <begin position="34"/>
        <end position="43"/>
    </location>
</feature>
<dbReference type="Proteomes" id="UP000054565">
    <property type="component" value="Unassembled WGS sequence"/>
</dbReference>
<dbReference type="AlphaFoldDB" id="A0A0J6YP71"/>
<name>A0A0J6YP71_COCIT</name>
<feature type="region of interest" description="Disordered" evidence="1">
    <location>
        <begin position="21"/>
        <end position="43"/>
    </location>
</feature>
<evidence type="ECO:0000313" key="2">
    <source>
        <dbReference type="EMBL" id="KMP08753.1"/>
    </source>
</evidence>